<dbReference type="OrthoDB" id="5273647at2759"/>
<evidence type="ECO:0000256" key="2">
    <source>
        <dbReference type="ARBA" id="ARBA00022692"/>
    </source>
</evidence>
<comment type="subcellular location">
    <subcellularLocation>
        <location evidence="1">Membrane</location>
        <topology evidence="1">Multi-pass membrane protein</topology>
    </subcellularLocation>
</comment>
<accession>A0A6A6ZGK1</accession>
<evidence type="ECO:0000256" key="3">
    <source>
        <dbReference type="ARBA" id="ARBA00022989"/>
    </source>
</evidence>
<keyword evidence="2 6" id="KW-0812">Transmembrane</keyword>
<dbReference type="InterPro" id="IPR052337">
    <property type="entry name" value="SAT4-like"/>
</dbReference>
<feature type="transmembrane region" description="Helical" evidence="6">
    <location>
        <begin position="60"/>
        <end position="84"/>
    </location>
</feature>
<dbReference type="EMBL" id="MU006245">
    <property type="protein sequence ID" value="KAF2819317.1"/>
    <property type="molecule type" value="Genomic_DNA"/>
</dbReference>
<reference evidence="8" key="1">
    <citation type="journal article" date="2020" name="Stud. Mycol.">
        <title>101 Dothideomycetes genomes: a test case for predicting lifestyles and emergence of pathogens.</title>
        <authorList>
            <person name="Haridas S."/>
            <person name="Albert R."/>
            <person name="Binder M."/>
            <person name="Bloem J."/>
            <person name="Labutti K."/>
            <person name="Salamov A."/>
            <person name="Andreopoulos B."/>
            <person name="Baker S."/>
            <person name="Barry K."/>
            <person name="Bills G."/>
            <person name="Bluhm B."/>
            <person name="Cannon C."/>
            <person name="Castanera R."/>
            <person name="Culley D."/>
            <person name="Daum C."/>
            <person name="Ezra D."/>
            <person name="Gonzalez J."/>
            <person name="Henrissat B."/>
            <person name="Kuo A."/>
            <person name="Liang C."/>
            <person name="Lipzen A."/>
            <person name="Lutzoni F."/>
            <person name="Magnuson J."/>
            <person name="Mondo S."/>
            <person name="Nolan M."/>
            <person name="Ohm R."/>
            <person name="Pangilinan J."/>
            <person name="Park H.-J."/>
            <person name="Ramirez L."/>
            <person name="Alfaro M."/>
            <person name="Sun H."/>
            <person name="Tritt A."/>
            <person name="Yoshinaga Y."/>
            <person name="Zwiers L.-H."/>
            <person name="Turgeon B."/>
            <person name="Goodwin S."/>
            <person name="Spatafora J."/>
            <person name="Crous P."/>
            <person name="Grigoriev I."/>
        </authorList>
    </citation>
    <scope>NUCLEOTIDE SEQUENCE</scope>
    <source>
        <strain evidence="8">CBS 113818</strain>
    </source>
</reference>
<dbReference type="InterPro" id="IPR049326">
    <property type="entry name" value="Rhodopsin_dom_fungi"/>
</dbReference>
<proteinExistence type="inferred from homology"/>
<keyword evidence="9" id="KW-1185">Reference proteome</keyword>
<feature type="transmembrane region" description="Helical" evidence="6">
    <location>
        <begin position="145"/>
        <end position="171"/>
    </location>
</feature>
<gene>
    <name evidence="8" type="ORF">CC86DRAFT_431887</name>
</gene>
<protein>
    <recommendedName>
        <fullName evidence="7">Rhodopsin domain-containing protein</fullName>
    </recommendedName>
</protein>
<dbReference type="Pfam" id="PF20684">
    <property type="entry name" value="Fung_rhodopsin"/>
    <property type="match status" value="1"/>
</dbReference>
<dbReference type="AlphaFoldDB" id="A0A6A6ZGK1"/>
<dbReference type="Proteomes" id="UP000799424">
    <property type="component" value="Unassembled WGS sequence"/>
</dbReference>
<keyword evidence="4 6" id="KW-0472">Membrane</keyword>
<dbReference type="PANTHER" id="PTHR33048:SF123">
    <property type="entry name" value="INTEGRAL MEMBRANE PROTEIN"/>
    <property type="match status" value="1"/>
</dbReference>
<feature type="transmembrane region" description="Helical" evidence="6">
    <location>
        <begin position="20"/>
        <end position="40"/>
    </location>
</feature>
<organism evidence="8 9">
    <name type="scientific">Ophiobolus disseminans</name>
    <dbReference type="NCBI Taxonomy" id="1469910"/>
    <lineage>
        <taxon>Eukaryota</taxon>
        <taxon>Fungi</taxon>
        <taxon>Dikarya</taxon>
        <taxon>Ascomycota</taxon>
        <taxon>Pezizomycotina</taxon>
        <taxon>Dothideomycetes</taxon>
        <taxon>Pleosporomycetidae</taxon>
        <taxon>Pleosporales</taxon>
        <taxon>Pleosporineae</taxon>
        <taxon>Phaeosphaeriaceae</taxon>
        <taxon>Ophiobolus</taxon>
    </lineage>
</organism>
<evidence type="ECO:0000313" key="8">
    <source>
        <dbReference type="EMBL" id="KAF2819317.1"/>
    </source>
</evidence>
<keyword evidence="3 6" id="KW-1133">Transmembrane helix</keyword>
<feature type="transmembrane region" description="Helical" evidence="6">
    <location>
        <begin position="183"/>
        <end position="207"/>
    </location>
</feature>
<dbReference type="GO" id="GO:0016020">
    <property type="term" value="C:membrane"/>
    <property type="evidence" value="ECO:0007669"/>
    <property type="project" value="UniProtKB-SubCell"/>
</dbReference>
<name>A0A6A6ZGK1_9PLEO</name>
<evidence type="ECO:0000313" key="9">
    <source>
        <dbReference type="Proteomes" id="UP000799424"/>
    </source>
</evidence>
<comment type="similarity">
    <text evidence="5">Belongs to the SAT4 family.</text>
</comment>
<feature type="transmembrane region" description="Helical" evidence="6">
    <location>
        <begin position="227"/>
        <end position="247"/>
    </location>
</feature>
<evidence type="ECO:0000256" key="1">
    <source>
        <dbReference type="ARBA" id="ARBA00004141"/>
    </source>
</evidence>
<dbReference type="PANTHER" id="PTHR33048">
    <property type="entry name" value="PTH11-LIKE INTEGRAL MEMBRANE PROTEIN (AFU_ORTHOLOGUE AFUA_5G11245)"/>
    <property type="match status" value="1"/>
</dbReference>
<sequence>MIGRLLTRGCLAKKFGLDDFFIALAVILGGAQTMTIIMQVEHGRGRHSQELHVEDYNKMLLYTWVNMLVYFVANWAVKMSILALYYRIGSRKQGLPRIMQARAVWVTTGLITALTVATFLTQLFACTPMSRVWDVEKRLGGCINSAAFMQASAAFNVVTDVILLIFPLPLLPLLKFNKKQRTALAMILSIGLIPVVASTMRLCEIVMSGNPMSMGMSWKDADSSWTWAWVPVWSQIEVSIGIFAASLPSLNPLLKHAWTGFATTRPSTPSQLSDFPNYQGTADSLKSMTGMDRDLEKSLKVDNTSYYDDTFDDEEEIGVAKTANARIAVKAGGVRTVYIKT</sequence>
<evidence type="ECO:0000256" key="6">
    <source>
        <dbReference type="SAM" id="Phobius"/>
    </source>
</evidence>
<evidence type="ECO:0000259" key="7">
    <source>
        <dbReference type="Pfam" id="PF20684"/>
    </source>
</evidence>
<feature type="transmembrane region" description="Helical" evidence="6">
    <location>
        <begin position="104"/>
        <end position="125"/>
    </location>
</feature>
<evidence type="ECO:0000256" key="4">
    <source>
        <dbReference type="ARBA" id="ARBA00023136"/>
    </source>
</evidence>
<evidence type="ECO:0000256" key="5">
    <source>
        <dbReference type="ARBA" id="ARBA00038359"/>
    </source>
</evidence>
<feature type="domain" description="Rhodopsin" evidence="7">
    <location>
        <begin position="4"/>
        <end position="255"/>
    </location>
</feature>